<feature type="region of interest" description="Disordered" evidence="1">
    <location>
        <begin position="27"/>
        <end position="59"/>
    </location>
</feature>
<accession>A0A0K8R6E2</accession>
<dbReference type="GO" id="GO:0016874">
    <property type="term" value="F:ligase activity"/>
    <property type="evidence" value="ECO:0007669"/>
    <property type="project" value="UniProtKB-KW"/>
</dbReference>
<proteinExistence type="evidence at transcript level"/>
<reference evidence="3" key="1">
    <citation type="submission" date="2012-12" db="EMBL/GenBank/DDBJ databases">
        <title>Identification and characterization of a phenylalanine ammonia-lyase gene family in Isatis indigotica Fort.</title>
        <authorList>
            <person name="Liu Q."/>
            <person name="Chen J."/>
            <person name="Zhou X."/>
            <person name="Di P."/>
            <person name="Xiao Y."/>
            <person name="Xuan H."/>
            <person name="Zhang L."/>
            <person name="Chen W."/>
        </authorList>
    </citation>
    <scope>NUCLEOTIDE SEQUENCE</scope>
    <source>
        <tissue evidence="3">Salivary gland</tissue>
    </source>
</reference>
<dbReference type="Pfam" id="PF13902">
    <property type="entry name" value="R3H-assoc"/>
    <property type="match status" value="1"/>
</dbReference>
<keyword evidence="3" id="KW-0436">Ligase</keyword>
<protein>
    <submittedName>
        <fullName evidence="3">Putative e3 ubiquitin ligase</fullName>
    </submittedName>
</protein>
<name>A0A0K8R6E2_IXORI</name>
<dbReference type="GO" id="GO:0003676">
    <property type="term" value="F:nucleic acid binding"/>
    <property type="evidence" value="ECO:0007669"/>
    <property type="project" value="InterPro"/>
</dbReference>
<dbReference type="SUPFAM" id="SSF82708">
    <property type="entry name" value="R3H domain"/>
    <property type="match status" value="1"/>
</dbReference>
<dbReference type="InterPro" id="IPR025952">
    <property type="entry name" value="R3H-assoc_dom"/>
</dbReference>
<dbReference type="InterPro" id="IPR039629">
    <property type="entry name" value="R3HDM4"/>
</dbReference>
<dbReference type="AlphaFoldDB" id="A0A0K8R6E2"/>
<dbReference type="EMBL" id="GADI01007088">
    <property type="protein sequence ID" value="JAA66720.1"/>
    <property type="molecule type" value="mRNA"/>
</dbReference>
<dbReference type="PANTHER" id="PTHR32019">
    <property type="entry name" value="R3H DOMAIN-CONTAINING PROTEIN 4"/>
    <property type="match status" value="1"/>
</dbReference>
<sequence>MGVIRNFANLPDPFHQPQQDVLEELLGQGDERDVELPPAQPAQGQQQRRQRRSRSQPQHNDCCIELVGLSARGKRKSGKKGRRLENANYLQSLADDDEVGQLSIYDFVRDSVSAFSWLMADPQNRKIWDDLLDCAGEPDEEPEASERLHPVADDDLTKATADACFQRLDAALRSLLCRQHVPLGTLCVLEERLAESFLKEPRSEQCYCLASSFDRLLLHALCQYMSLLARSYDSDGERWTRVRNLRPKFDLPAEALSAYLEETTGAPEKACGPHHNPRGPCYKTSSTHLPPSAASVQCLGTPARLTRP</sequence>
<evidence type="ECO:0000259" key="2">
    <source>
        <dbReference type="Pfam" id="PF13902"/>
    </source>
</evidence>
<evidence type="ECO:0000256" key="1">
    <source>
        <dbReference type="SAM" id="MobiDB-lite"/>
    </source>
</evidence>
<evidence type="ECO:0000313" key="3">
    <source>
        <dbReference type="EMBL" id="JAA66720.1"/>
    </source>
</evidence>
<dbReference type="PANTHER" id="PTHR32019:SF2">
    <property type="entry name" value="R3H DOMAIN-CONTAINING PROTEIN 4"/>
    <property type="match status" value="1"/>
</dbReference>
<organism evidence="3">
    <name type="scientific">Ixodes ricinus</name>
    <name type="common">Common tick</name>
    <name type="synonym">Acarus ricinus</name>
    <dbReference type="NCBI Taxonomy" id="34613"/>
    <lineage>
        <taxon>Eukaryota</taxon>
        <taxon>Metazoa</taxon>
        <taxon>Ecdysozoa</taxon>
        <taxon>Arthropoda</taxon>
        <taxon>Chelicerata</taxon>
        <taxon>Arachnida</taxon>
        <taxon>Acari</taxon>
        <taxon>Parasitiformes</taxon>
        <taxon>Ixodida</taxon>
        <taxon>Ixodoidea</taxon>
        <taxon>Ixodidae</taxon>
        <taxon>Ixodinae</taxon>
        <taxon>Ixodes</taxon>
    </lineage>
</organism>
<dbReference type="InterPro" id="IPR036867">
    <property type="entry name" value="R3H_dom_sf"/>
</dbReference>
<feature type="domain" description="R3H-associated N-terminal" evidence="2">
    <location>
        <begin position="74"/>
        <end position="176"/>
    </location>
</feature>